<keyword evidence="2" id="KW-1185">Reference proteome</keyword>
<dbReference type="InterPro" id="IPR052069">
    <property type="entry name" value="Ca-reg_mRNA-binding_domain"/>
</dbReference>
<dbReference type="Ensembl" id="ENSSMRT00000034115.1">
    <property type="protein sequence ID" value="ENSSMRP00000029234.1"/>
    <property type="gene ID" value="ENSSMRG00000022481.1"/>
</dbReference>
<sequence>TKCESHPPPSVINHGRLEGNLSTLLTQQSMILGQSDLCERFSSTLELTQPPPHKNDQGMFCDGSCHCWTSGHGFIPPENAGYVPLEEDEVTYKICPIPSKNQKFQVVKALHAKHETWSGQIIGS</sequence>
<dbReference type="Proteomes" id="UP000694421">
    <property type="component" value="Unplaced"/>
</dbReference>
<proteinExistence type="predicted"/>
<organism evidence="1 2">
    <name type="scientific">Salvator merianae</name>
    <name type="common">Argentine black and white tegu</name>
    <name type="synonym">Tupinambis merianae</name>
    <dbReference type="NCBI Taxonomy" id="96440"/>
    <lineage>
        <taxon>Eukaryota</taxon>
        <taxon>Metazoa</taxon>
        <taxon>Chordata</taxon>
        <taxon>Craniata</taxon>
        <taxon>Vertebrata</taxon>
        <taxon>Euteleostomi</taxon>
        <taxon>Lepidosauria</taxon>
        <taxon>Squamata</taxon>
        <taxon>Bifurcata</taxon>
        <taxon>Unidentata</taxon>
        <taxon>Episquamata</taxon>
        <taxon>Laterata</taxon>
        <taxon>Teiioidea</taxon>
        <taxon>Teiidae</taxon>
        <taxon>Salvator</taxon>
    </lineage>
</organism>
<dbReference type="GO" id="GO:0005737">
    <property type="term" value="C:cytoplasm"/>
    <property type="evidence" value="ECO:0007669"/>
    <property type="project" value="TreeGrafter"/>
</dbReference>
<dbReference type="PANTHER" id="PTHR12962">
    <property type="entry name" value="CALCIUM-REGULATED HEAT STABLE PROTEIN CRHSP-24-RELATED"/>
    <property type="match status" value="1"/>
</dbReference>
<dbReference type="PANTHER" id="PTHR12962:SF4">
    <property type="entry name" value="COLD SHOCK DOMAIN-CONTAINING PROTEIN C2"/>
    <property type="match status" value="1"/>
</dbReference>
<reference evidence="1" key="1">
    <citation type="submission" date="2025-08" db="UniProtKB">
        <authorList>
            <consortium name="Ensembl"/>
        </authorList>
    </citation>
    <scope>IDENTIFICATION</scope>
</reference>
<evidence type="ECO:0000313" key="1">
    <source>
        <dbReference type="Ensembl" id="ENSSMRP00000029234.1"/>
    </source>
</evidence>
<dbReference type="GO" id="GO:0043488">
    <property type="term" value="P:regulation of mRNA stability"/>
    <property type="evidence" value="ECO:0007669"/>
    <property type="project" value="TreeGrafter"/>
</dbReference>
<name>A0A8D0EAP6_SALMN</name>
<accession>A0A8D0EAP6</accession>
<reference evidence="1" key="2">
    <citation type="submission" date="2025-09" db="UniProtKB">
        <authorList>
            <consortium name="Ensembl"/>
        </authorList>
    </citation>
    <scope>IDENTIFICATION</scope>
</reference>
<evidence type="ECO:0000313" key="2">
    <source>
        <dbReference type="Proteomes" id="UP000694421"/>
    </source>
</evidence>
<dbReference type="AlphaFoldDB" id="A0A8D0EAP6"/>
<protein>
    <submittedName>
        <fullName evidence="1">Uncharacterized protein</fullName>
    </submittedName>
</protein>
<dbReference type="GO" id="GO:0003730">
    <property type="term" value="F:mRNA 3'-UTR binding"/>
    <property type="evidence" value="ECO:0007669"/>
    <property type="project" value="TreeGrafter"/>
</dbReference>